<protein>
    <submittedName>
        <fullName evidence="2">Vasohibin-2 isoform X1</fullName>
    </submittedName>
</protein>
<feature type="active site" evidence="1">
    <location>
        <position position="190"/>
    </location>
</feature>
<dbReference type="OrthoDB" id="9974232at2759"/>
<dbReference type="Proteomes" id="UP000276133">
    <property type="component" value="Unassembled WGS sequence"/>
</dbReference>
<dbReference type="PANTHER" id="PTHR15750:SF2">
    <property type="entry name" value="VASOHIBIN"/>
    <property type="match status" value="1"/>
</dbReference>
<proteinExistence type="predicted"/>
<feature type="active site" evidence="1">
    <location>
        <position position="171"/>
    </location>
</feature>
<dbReference type="EMBL" id="REGN01000120">
    <property type="protein sequence ID" value="RNA44325.1"/>
    <property type="molecule type" value="Genomic_DNA"/>
</dbReference>
<accession>A0A3M7T8N4</accession>
<reference evidence="2 3" key="1">
    <citation type="journal article" date="2018" name="Sci. Rep.">
        <title>Genomic signatures of local adaptation to the degree of environmental predictability in rotifers.</title>
        <authorList>
            <person name="Franch-Gras L."/>
            <person name="Hahn C."/>
            <person name="Garcia-Roger E.M."/>
            <person name="Carmona M.J."/>
            <person name="Serra M."/>
            <person name="Gomez A."/>
        </authorList>
    </citation>
    <scope>NUCLEOTIDE SEQUENCE [LARGE SCALE GENOMIC DNA]</scope>
    <source>
        <strain evidence="2">HYR1</strain>
    </source>
</reference>
<evidence type="ECO:0000256" key="1">
    <source>
        <dbReference type="PIRSR" id="PIRSR628131-1"/>
    </source>
</evidence>
<keyword evidence="3" id="KW-1185">Reference proteome</keyword>
<evidence type="ECO:0000313" key="3">
    <source>
        <dbReference type="Proteomes" id="UP000276133"/>
    </source>
</evidence>
<comment type="caution">
    <text evidence="2">The sequence shown here is derived from an EMBL/GenBank/DDBJ whole genome shotgun (WGS) entry which is preliminary data.</text>
</comment>
<dbReference type="Pfam" id="PF14822">
    <property type="entry name" value="Vasohibin"/>
    <property type="match status" value="1"/>
</dbReference>
<evidence type="ECO:0000313" key="2">
    <source>
        <dbReference type="EMBL" id="RNA44325.1"/>
    </source>
</evidence>
<dbReference type="STRING" id="10195.A0A3M7T8N4"/>
<gene>
    <name evidence="2" type="ORF">BpHYR1_026878</name>
</gene>
<dbReference type="InterPro" id="IPR028131">
    <property type="entry name" value="VASH1"/>
</dbReference>
<dbReference type="GO" id="GO:0005737">
    <property type="term" value="C:cytoplasm"/>
    <property type="evidence" value="ECO:0007669"/>
    <property type="project" value="InterPro"/>
</dbReference>
<sequence length="392" mass="44668">MSSPNLVPIKEGKNVIFYLNTGGYPLNNDVWDHMWSYAKELQPSASEKIEYIQKNKDKLPNVEVPVVPYSILSNKMISNSQKIEKIQNYIEKLQYNHTGLQFFEIRKDRPLMGLAELSKKMIEVSLPIKCLEAVILSIFLINEITLSNSLAGVEKFTIGFKTNSKGNVHRHVVLGVFCHSTGLFGALGISRRSDLGFKKLKYLSLTDLINDYVNCYSDYLHKVKRIKIGMPIPNSNRSFESIPWNGCTINLKDNKEWSKLVEKHSRAIRHFSSTFNSKTVSIPSLKSSGKAASFVRNSYLANHFEKNKVDSSLKALNKKEKSPILTCFEDDDDYEEDELSDSDKKNANKNKYNLEESTDSFTLIKEIRSTNRNINSVYSSGLVKRKQASLRI</sequence>
<dbReference type="PANTHER" id="PTHR15750">
    <property type="entry name" value="VASOHIBIN-1-LIKE ISOFORM X2"/>
    <property type="match status" value="1"/>
</dbReference>
<dbReference type="AlphaFoldDB" id="A0A3M7T8N4"/>
<organism evidence="2 3">
    <name type="scientific">Brachionus plicatilis</name>
    <name type="common">Marine rotifer</name>
    <name type="synonym">Brachionus muelleri</name>
    <dbReference type="NCBI Taxonomy" id="10195"/>
    <lineage>
        <taxon>Eukaryota</taxon>
        <taxon>Metazoa</taxon>
        <taxon>Spiralia</taxon>
        <taxon>Gnathifera</taxon>
        <taxon>Rotifera</taxon>
        <taxon>Eurotatoria</taxon>
        <taxon>Monogononta</taxon>
        <taxon>Pseudotrocha</taxon>
        <taxon>Ploima</taxon>
        <taxon>Brachionidae</taxon>
        <taxon>Brachionus</taxon>
    </lineage>
</organism>
<name>A0A3M7T8N4_BRAPC</name>
<feature type="active site" evidence="1">
    <location>
        <position position="130"/>
    </location>
</feature>